<feature type="region of interest" description="Disordered" evidence="1">
    <location>
        <begin position="1"/>
        <end position="22"/>
    </location>
</feature>
<evidence type="ECO:0000256" key="1">
    <source>
        <dbReference type="SAM" id="MobiDB-lite"/>
    </source>
</evidence>
<name>A0ABV5S6G3_9ACTN</name>
<evidence type="ECO:0000313" key="4">
    <source>
        <dbReference type="Proteomes" id="UP001589532"/>
    </source>
</evidence>
<keyword evidence="2" id="KW-0812">Transmembrane</keyword>
<gene>
    <name evidence="3" type="ORF">ACFFSA_29655</name>
</gene>
<evidence type="ECO:0000313" key="3">
    <source>
        <dbReference type="EMBL" id="MFB9627270.1"/>
    </source>
</evidence>
<feature type="compositionally biased region" description="Low complexity" evidence="1">
    <location>
        <begin position="1"/>
        <end position="19"/>
    </location>
</feature>
<evidence type="ECO:0000256" key="2">
    <source>
        <dbReference type="SAM" id="Phobius"/>
    </source>
</evidence>
<dbReference type="EMBL" id="JBHMBW010000029">
    <property type="protein sequence ID" value="MFB9627270.1"/>
    <property type="molecule type" value="Genomic_DNA"/>
</dbReference>
<accession>A0ABV5S6G3</accession>
<keyword evidence="2" id="KW-0472">Membrane</keyword>
<sequence>MSQEDPSGYPYQPYGAPYGEQPPPQYGYGYGYPPPPRNEGPSANAIVSLVLNLLALVSCCNILGLPGAILAGLALGKARTEPQAARTMVIWSWVLFGVGFVLGIAVFLFLGLAGYLDDHS</sequence>
<organism evidence="3 4">
    <name type="scientific">Nonomuraea helvata</name>
    <dbReference type="NCBI Taxonomy" id="37484"/>
    <lineage>
        <taxon>Bacteria</taxon>
        <taxon>Bacillati</taxon>
        <taxon>Actinomycetota</taxon>
        <taxon>Actinomycetes</taxon>
        <taxon>Streptosporangiales</taxon>
        <taxon>Streptosporangiaceae</taxon>
        <taxon>Nonomuraea</taxon>
    </lineage>
</organism>
<feature type="transmembrane region" description="Helical" evidence="2">
    <location>
        <begin position="45"/>
        <end position="76"/>
    </location>
</feature>
<comment type="caution">
    <text evidence="3">The sequence shown here is derived from an EMBL/GenBank/DDBJ whole genome shotgun (WGS) entry which is preliminary data.</text>
</comment>
<proteinExistence type="predicted"/>
<keyword evidence="4" id="KW-1185">Reference proteome</keyword>
<feature type="transmembrane region" description="Helical" evidence="2">
    <location>
        <begin position="88"/>
        <end position="116"/>
    </location>
</feature>
<reference evidence="3 4" key="1">
    <citation type="submission" date="2024-09" db="EMBL/GenBank/DDBJ databases">
        <authorList>
            <person name="Sun Q."/>
            <person name="Mori K."/>
        </authorList>
    </citation>
    <scope>NUCLEOTIDE SEQUENCE [LARGE SCALE GENOMIC DNA]</scope>
    <source>
        <strain evidence="3 4">JCM 3143</strain>
    </source>
</reference>
<protein>
    <submittedName>
        <fullName evidence="3">DUF4190 domain-containing protein</fullName>
    </submittedName>
</protein>
<keyword evidence="2" id="KW-1133">Transmembrane helix</keyword>
<dbReference type="Proteomes" id="UP001589532">
    <property type="component" value="Unassembled WGS sequence"/>
</dbReference>
<dbReference type="RefSeq" id="WP_345001433.1">
    <property type="nucleotide sequence ID" value="NZ_BAAAXV010000009.1"/>
</dbReference>